<dbReference type="Gene3D" id="3.40.50.300">
    <property type="entry name" value="P-loop containing nucleotide triphosphate hydrolases"/>
    <property type="match status" value="1"/>
</dbReference>
<dbReference type="Proteomes" id="UP001321749">
    <property type="component" value="Unassembled WGS sequence"/>
</dbReference>
<feature type="compositionally biased region" description="Basic and acidic residues" evidence="1">
    <location>
        <begin position="221"/>
        <end position="234"/>
    </location>
</feature>
<dbReference type="InterPro" id="IPR008144">
    <property type="entry name" value="Guanylate_kin-like_dom"/>
</dbReference>
<dbReference type="InterPro" id="IPR008145">
    <property type="entry name" value="GK/Ca_channel_bsu"/>
</dbReference>
<evidence type="ECO:0000313" key="4">
    <source>
        <dbReference type="Proteomes" id="UP001321749"/>
    </source>
</evidence>
<dbReference type="GO" id="GO:0000445">
    <property type="term" value="C:THO complex part of transcription export complex"/>
    <property type="evidence" value="ECO:0007669"/>
    <property type="project" value="TreeGrafter"/>
</dbReference>
<dbReference type="PANTHER" id="PTHR13265:SF0">
    <property type="entry name" value="HPR1"/>
    <property type="match status" value="1"/>
</dbReference>
<sequence>MPAITIDNHGIEAVARAGAFLDDLLQVADTVKQPWSLEPPLVESDFGNLREQLDAVYDPEPSISDAAETRIQRFAIIETAVRETFKNLIATTPIESPNFVRVWNLFDILSIMSDNELCDPALLLWLVEELLDSQTVTGCRKVFDFLESRRETITSKHFNQKKLIILRACNELARRLSRHLDPAFAGRILIFMFQSFPLGDKSAVNLRGEYHVENVTTFDQDPPKSDEDADKMDVDMDVSTPGDGSRRGGGKPHAAEGDKKPLDPDALYPIFWSLQEYFNQPKKLFETSQFTSFKTGIETTMTSFLAIKAEQPRSKEKQEKQLEELVNGFKRKQVDGEDALASGFNAKYLTSRDLFKLEISDLTFRRNILIQVLIVMDFLLALSPSAKEKLAQIETPNKSVTYSDQQLSEEDLIWVTKMKDNIMNYLKQGFEGPYFVRLLETVLARDKNWVWWKAENCPPIELPRLSPEAFLESKNSAAKLATTKRIPATPMGSLSLDFLGDDEEEKNWEKLKDLNRFKIPTLDDYKRGITEDDLEIEMPTNNETLNVAIEGKASKTWRALRMARTTKLATFDKIEDDDNIGVIFEEVPVEEDTEEQEEMANGEAIFPEDRRPIVVVDPASGSVFVKQLLAQHPRTFTKVAVHVTRKPAEDEVNGRDYHFVDQQAFNMLRDGDNFLEFSDEGDNIHGTSRKSVDAITDNDRIAVMEMDREGAQQVKDNAFDARFIFIQPPPTDTLEGQLRGSGLDDEQVQQILKSATEAAEHANTTPDFYHSVVEAEYSALESAIFGSAETMAEENLTPPTQAAAAATGDEDVAMGDDDAPATAPTPAASNV</sequence>
<feature type="compositionally biased region" description="Acidic residues" evidence="1">
    <location>
        <begin position="808"/>
        <end position="819"/>
    </location>
</feature>
<accession>A0AAV9HPE8</accession>
<reference evidence="3" key="2">
    <citation type="submission" date="2023-06" db="EMBL/GenBank/DDBJ databases">
        <authorList>
            <consortium name="Lawrence Berkeley National Laboratory"/>
            <person name="Mondo S.J."/>
            <person name="Hensen N."/>
            <person name="Bonometti L."/>
            <person name="Westerberg I."/>
            <person name="Brannstrom I.O."/>
            <person name="Guillou S."/>
            <person name="Cros-Aarteil S."/>
            <person name="Calhoun S."/>
            <person name="Haridas S."/>
            <person name="Kuo A."/>
            <person name="Pangilinan J."/>
            <person name="Riley R."/>
            <person name="Labutti K."/>
            <person name="Andreopoulos B."/>
            <person name="Lipzen A."/>
            <person name="Chen C."/>
            <person name="Yanf M."/>
            <person name="Daum C."/>
            <person name="Ng V."/>
            <person name="Clum A."/>
            <person name="Steindorff A."/>
            <person name="Ohm R."/>
            <person name="Martin F."/>
            <person name="Silar P."/>
            <person name="Natvig D."/>
            <person name="Lalanne C."/>
            <person name="Gautier V."/>
            <person name="Ament-Velasquez S.L."/>
            <person name="Kruys A."/>
            <person name="Hutchinson M.I."/>
            <person name="Powell A.J."/>
            <person name="Barry K."/>
            <person name="Miller A.N."/>
            <person name="Grigoriev I.V."/>
            <person name="Debuchy R."/>
            <person name="Gladieux P."/>
            <person name="Thoren M.H."/>
            <person name="Johannesson H."/>
        </authorList>
    </citation>
    <scope>NUCLEOTIDE SEQUENCE</scope>
    <source>
        <strain evidence="3">PSN324</strain>
    </source>
</reference>
<protein>
    <submittedName>
        <fullName evidence="3">THO complex subunit 1 transcription elongation factor-domain-containing protein</fullName>
    </submittedName>
</protein>
<keyword evidence="4" id="KW-1185">Reference proteome</keyword>
<evidence type="ECO:0000259" key="2">
    <source>
        <dbReference type="PROSITE" id="PS50052"/>
    </source>
</evidence>
<feature type="domain" description="Guanylate kinase-like" evidence="2">
    <location>
        <begin position="610"/>
        <end position="792"/>
    </location>
</feature>
<dbReference type="InterPro" id="IPR027417">
    <property type="entry name" value="P-loop_NTPase"/>
</dbReference>
<dbReference type="InterPro" id="IPR021861">
    <property type="entry name" value="THO_THOC1"/>
</dbReference>
<feature type="compositionally biased region" description="Low complexity" evidence="1">
    <location>
        <begin position="820"/>
        <end position="831"/>
    </location>
</feature>
<feature type="region of interest" description="Disordered" evidence="1">
    <location>
        <begin position="795"/>
        <end position="831"/>
    </location>
</feature>
<dbReference type="GO" id="GO:0006406">
    <property type="term" value="P:mRNA export from nucleus"/>
    <property type="evidence" value="ECO:0007669"/>
    <property type="project" value="TreeGrafter"/>
</dbReference>
<dbReference type="SUPFAM" id="SSF52540">
    <property type="entry name" value="P-loop containing nucleoside triphosphate hydrolases"/>
    <property type="match status" value="1"/>
</dbReference>
<comment type="caution">
    <text evidence="3">The sequence shown here is derived from an EMBL/GenBank/DDBJ whole genome shotgun (WGS) entry which is preliminary data.</text>
</comment>
<feature type="compositionally biased region" description="Basic and acidic residues" evidence="1">
    <location>
        <begin position="253"/>
        <end position="262"/>
    </location>
</feature>
<feature type="region of interest" description="Disordered" evidence="1">
    <location>
        <begin position="215"/>
        <end position="262"/>
    </location>
</feature>
<dbReference type="Pfam" id="PF00625">
    <property type="entry name" value="Guanylate_kin"/>
    <property type="match status" value="1"/>
</dbReference>
<dbReference type="GO" id="GO:0003746">
    <property type="term" value="F:translation elongation factor activity"/>
    <property type="evidence" value="ECO:0007669"/>
    <property type="project" value="UniProtKB-KW"/>
</dbReference>
<dbReference type="CDD" id="cd00071">
    <property type="entry name" value="GMPK"/>
    <property type="match status" value="1"/>
</dbReference>
<evidence type="ECO:0000256" key="1">
    <source>
        <dbReference type="SAM" id="MobiDB-lite"/>
    </source>
</evidence>
<organism evidence="3 4">
    <name type="scientific">Cladorrhinum samala</name>
    <dbReference type="NCBI Taxonomy" id="585594"/>
    <lineage>
        <taxon>Eukaryota</taxon>
        <taxon>Fungi</taxon>
        <taxon>Dikarya</taxon>
        <taxon>Ascomycota</taxon>
        <taxon>Pezizomycotina</taxon>
        <taxon>Sordariomycetes</taxon>
        <taxon>Sordariomycetidae</taxon>
        <taxon>Sordariales</taxon>
        <taxon>Podosporaceae</taxon>
        <taxon>Cladorrhinum</taxon>
    </lineage>
</organism>
<name>A0AAV9HPE8_9PEZI</name>
<dbReference type="EMBL" id="MU864981">
    <property type="protein sequence ID" value="KAK4461909.1"/>
    <property type="molecule type" value="Genomic_DNA"/>
</dbReference>
<evidence type="ECO:0000313" key="3">
    <source>
        <dbReference type="EMBL" id="KAK4461909.1"/>
    </source>
</evidence>
<keyword evidence="3" id="KW-0251">Elongation factor</keyword>
<dbReference type="AlphaFoldDB" id="A0AAV9HPE8"/>
<dbReference type="PANTHER" id="PTHR13265">
    <property type="entry name" value="THO COMPLEX SUBUNIT 1"/>
    <property type="match status" value="1"/>
</dbReference>
<dbReference type="SMART" id="SM00072">
    <property type="entry name" value="GuKc"/>
    <property type="match status" value="1"/>
</dbReference>
<dbReference type="Pfam" id="PF11957">
    <property type="entry name" value="efThoc1"/>
    <property type="match status" value="1"/>
</dbReference>
<reference evidence="3" key="1">
    <citation type="journal article" date="2023" name="Mol. Phylogenet. Evol.">
        <title>Genome-scale phylogeny and comparative genomics of the fungal order Sordariales.</title>
        <authorList>
            <person name="Hensen N."/>
            <person name="Bonometti L."/>
            <person name="Westerberg I."/>
            <person name="Brannstrom I.O."/>
            <person name="Guillou S."/>
            <person name="Cros-Aarteil S."/>
            <person name="Calhoun S."/>
            <person name="Haridas S."/>
            <person name="Kuo A."/>
            <person name="Mondo S."/>
            <person name="Pangilinan J."/>
            <person name="Riley R."/>
            <person name="LaButti K."/>
            <person name="Andreopoulos B."/>
            <person name="Lipzen A."/>
            <person name="Chen C."/>
            <person name="Yan M."/>
            <person name="Daum C."/>
            <person name="Ng V."/>
            <person name="Clum A."/>
            <person name="Steindorff A."/>
            <person name="Ohm R.A."/>
            <person name="Martin F."/>
            <person name="Silar P."/>
            <person name="Natvig D.O."/>
            <person name="Lalanne C."/>
            <person name="Gautier V."/>
            <person name="Ament-Velasquez S.L."/>
            <person name="Kruys A."/>
            <person name="Hutchinson M.I."/>
            <person name="Powell A.J."/>
            <person name="Barry K."/>
            <person name="Miller A.N."/>
            <person name="Grigoriev I.V."/>
            <person name="Debuchy R."/>
            <person name="Gladieux P."/>
            <person name="Hiltunen Thoren M."/>
            <person name="Johannesson H."/>
        </authorList>
    </citation>
    <scope>NUCLEOTIDE SEQUENCE</scope>
    <source>
        <strain evidence="3">PSN324</strain>
    </source>
</reference>
<proteinExistence type="predicted"/>
<gene>
    <name evidence="3" type="ORF">QBC42DRAFT_297298</name>
</gene>
<dbReference type="PROSITE" id="PS50052">
    <property type="entry name" value="GUANYLATE_KINASE_2"/>
    <property type="match status" value="1"/>
</dbReference>
<keyword evidence="3" id="KW-0648">Protein biosynthesis</keyword>